<dbReference type="InterPro" id="IPR009057">
    <property type="entry name" value="Homeodomain-like_sf"/>
</dbReference>
<evidence type="ECO:0000256" key="4">
    <source>
        <dbReference type="SAM" id="SignalP"/>
    </source>
</evidence>
<evidence type="ECO:0000256" key="3">
    <source>
        <dbReference type="ARBA" id="ARBA00023242"/>
    </source>
</evidence>
<dbReference type="InterPro" id="IPR007889">
    <property type="entry name" value="HTH_Psq"/>
</dbReference>
<keyword evidence="3" id="KW-0539">Nucleus</keyword>
<feature type="signal peptide" evidence="4">
    <location>
        <begin position="1"/>
        <end position="19"/>
    </location>
</feature>
<dbReference type="InterPro" id="IPR050863">
    <property type="entry name" value="CenT-Element_Derived"/>
</dbReference>
<proteinExistence type="predicted"/>
<evidence type="ECO:0000256" key="1">
    <source>
        <dbReference type="ARBA" id="ARBA00004123"/>
    </source>
</evidence>
<sequence>MVILRIYLVLLLGRRGPFAWQIFFSYGVHLKALIYETPMDSDEDLVARLSVAVFAKHPASLKEYANHLLDALVRNRDFSTRVILTVEEKYDTVTRLGSGETVTKLAKGFNVGVSTVGDMKRNSEKTKKICAELDSGKSDDQTDSDAALYKWFVQERCEGISLSVPITQEKALVLNSKFCGSDDFKASSGWLEKFKIRQGQRRG</sequence>
<dbReference type="GO" id="GO:0003677">
    <property type="term" value="F:DNA binding"/>
    <property type="evidence" value="ECO:0007669"/>
    <property type="project" value="UniProtKB-KW"/>
</dbReference>
<evidence type="ECO:0000256" key="2">
    <source>
        <dbReference type="ARBA" id="ARBA00023125"/>
    </source>
</evidence>
<dbReference type="EMBL" id="BGPR01036834">
    <property type="protein sequence ID" value="GBO12215.1"/>
    <property type="molecule type" value="Genomic_DNA"/>
</dbReference>
<keyword evidence="2" id="KW-0238">DNA-binding</keyword>
<dbReference type="InterPro" id="IPR006600">
    <property type="entry name" value="HTH_CenpB_DNA-bd_dom"/>
</dbReference>
<protein>
    <recommendedName>
        <fullName evidence="5">HTH CENPB-type domain-containing protein</fullName>
    </recommendedName>
</protein>
<dbReference type="OrthoDB" id="8111264at2759"/>
<gene>
    <name evidence="6" type="ORF">AVEN_68176_1</name>
</gene>
<dbReference type="Pfam" id="PF03221">
    <property type="entry name" value="HTH_Tnp_Tc5"/>
    <property type="match status" value="1"/>
</dbReference>
<dbReference type="SUPFAM" id="SSF46689">
    <property type="entry name" value="Homeodomain-like"/>
    <property type="match status" value="2"/>
</dbReference>
<feature type="chain" id="PRO_5021442351" description="HTH CENPB-type domain-containing protein" evidence="4">
    <location>
        <begin position="20"/>
        <end position="203"/>
    </location>
</feature>
<dbReference type="GO" id="GO:0005634">
    <property type="term" value="C:nucleus"/>
    <property type="evidence" value="ECO:0007669"/>
    <property type="project" value="UniProtKB-SubCell"/>
</dbReference>
<comment type="subcellular location">
    <subcellularLocation>
        <location evidence="1">Nucleus</location>
    </subcellularLocation>
</comment>
<accession>A0A4Y2UGI4</accession>
<dbReference type="Gene3D" id="1.10.10.60">
    <property type="entry name" value="Homeodomain-like"/>
    <property type="match status" value="1"/>
</dbReference>
<feature type="domain" description="HTH CENPB-type" evidence="5">
    <location>
        <begin position="132"/>
        <end position="203"/>
    </location>
</feature>
<dbReference type="PROSITE" id="PS51253">
    <property type="entry name" value="HTH_CENPB"/>
    <property type="match status" value="1"/>
</dbReference>
<dbReference type="AlphaFoldDB" id="A0A4Y2UGI4"/>
<evidence type="ECO:0000259" key="5">
    <source>
        <dbReference type="PROSITE" id="PS51253"/>
    </source>
</evidence>
<keyword evidence="7" id="KW-1185">Reference proteome</keyword>
<comment type="caution">
    <text evidence="6">The sequence shown here is derived from an EMBL/GenBank/DDBJ whole genome shotgun (WGS) entry which is preliminary data.</text>
</comment>
<dbReference type="Proteomes" id="UP000499080">
    <property type="component" value="Unassembled WGS sequence"/>
</dbReference>
<dbReference type="SMART" id="SM00674">
    <property type="entry name" value="CENPB"/>
    <property type="match status" value="1"/>
</dbReference>
<dbReference type="PANTHER" id="PTHR19303:SF73">
    <property type="entry name" value="PROTEIN PDC2"/>
    <property type="match status" value="1"/>
</dbReference>
<evidence type="ECO:0000313" key="7">
    <source>
        <dbReference type="Proteomes" id="UP000499080"/>
    </source>
</evidence>
<dbReference type="Pfam" id="PF04218">
    <property type="entry name" value="CENP-B_N"/>
    <property type="match status" value="1"/>
</dbReference>
<keyword evidence="4" id="KW-0732">Signal</keyword>
<dbReference type="PANTHER" id="PTHR19303">
    <property type="entry name" value="TRANSPOSON"/>
    <property type="match status" value="1"/>
</dbReference>
<name>A0A4Y2UGI4_ARAVE</name>
<organism evidence="6 7">
    <name type="scientific">Araneus ventricosus</name>
    <name type="common">Orbweaver spider</name>
    <name type="synonym">Epeira ventricosa</name>
    <dbReference type="NCBI Taxonomy" id="182803"/>
    <lineage>
        <taxon>Eukaryota</taxon>
        <taxon>Metazoa</taxon>
        <taxon>Ecdysozoa</taxon>
        <taxon>Arthropoda</taxon>
        <taxon>Chelicerata</taxon>
        <taxon>Arachnida</taxon>
        <taxon>Araneae</taxon>
        <taxon>Araneomorphae</taxon>
        <taxon>Entelegynae</taxon>
        <taxon>Araneoidea</taxon>
        <taxon>Araneidae</taxon>
        <taxon>Araneus</taxon>
    </lineage>
</organism>
<evidence type="ECO:0000313" key="6">
    <source>
        <dbReference type="EMBL" id="GBO12215.1"/>
    </source>
</evidence>
<reference evidence="6 7" key="1">
    <citation type="journal article" date="2019" name="Sci. Rep.">
        <title>Orb-weaving spider Araneus ventricosus genome elucidates the spidroin gene catalogue.</title>
        <authorList>
            <person name="Kono N."/>
            <person name="Nakamura H."/>
            <person name="Ohtoshi R."/>
            <person name="Moran D.A.P."/>
            <person name="Shinohara A."/>
            <person name="Yoshida Y."/>
            <person name="Fujiwara M."/>
            <person name="Mori M."/>
            <person name="Tomita M."/>
            <person name="Arakawa K."/>
        </authorList>
    </citation>
    <scope>NUCLEOTIDE SEQUENCE [LARGE SCALE GENOMIC DNA]</scope>
</reference>